<dbReference type="RefSeq" id="WP_136776708.1">
    <property type="nucleotide sequence ID" value="NZ_SUPK01000002.1"/>
</dbReference>
<accession>A0A4U0FG32</accession>
<feature type="transmembrane region" description="Helical" evidence="2">
    <location>
        <begin position="6"/>
        <end position="28"/>
    </location>
</feature>
<keyword evidence="2" id="KW-0812">Transmembrane</keyword>
<sequence length="332" mass="36585">MAAFLRTLYFSVVFILAFTVIAPAFVFAEGENGSSGYEWIEGAGQTVTMADIAELKLDPELVYLDAENTRRYLDENGEISSESDIGSVYPKNADWAVFFEYSEDGHISDEEKDKIDADALLESYKKGTEERNAKLDNPADHLFVDGWEKPPAYNEGKHALTWALRAHDNANQPIINSNVRILTRVGYLSVVLVTDPAHLNEDSASMEKLVLSTFSTKAGQRYEDFDAKSDKKAKYGLTGLILGGAGLAVAKKAGLLALLAVGLKKFWFLIVAAGAPLWKFLKGRRGQKLTAAKEPRDWERSSQAFAESDKRQAEAHEEIAAAAAEEEPKKAE</sequence>
<feature type="compositionally biased region" description="Basic and acidic residues" evidence="1">
    <location>
        <begin position="291"/>
        <end position="300"/>
    </location>
</feature>
<dbReference type="Pfam" id="PF09935">
    <property type="entry name" value="DUF2167"/>
    <property type="match status" value="1"/>
</dbReference>
<dbReference type="OrthoDB" id="196355at2"/>
<gene>
    <name evidence="3" type="ORF">E5161_05500</name>
</gene>
<keyword evidence="4" id="KW-1185">Reference proteome</keyword>
<keyword evidence="2" id="KW-0472">Membrane</keyword>
<evidence type="ECO:0000256" key="2">
    <source>
        <dbReference type="SAM" id="Phobius"/>
    </source>
</evidence>
<dbReference type="Proteomes" id="UP000309673">
    <property type="component" value="Unassembled WGS sequence"/>
</dbReference>
<name>A0A4U0FG32_9BACL</name>
<reference evidence="3 4" key="1">
    <citation type="submission" date="2019-04" db="EMBL/GenBank/DDBJ databases">
        <title>Cohnella sp. nov., isolated from soil.</title>
        <authorList>
            <person name="Kim W."/>
        </authorList>
    </citation>
    <scope>NUCLEOTIDE SEQUENCE [LARGE SCALE GENOMIC DNA]</scope>
    <source>
        <strain evidence="3 4">CAU 1483</strain>
    </source>
</reference>
<evidence type="ECO:0000313" key="3">
    <source>
        <dbReference type="EMBL" id="TJY43344.1"/>
    </source>
</evidence>
<dbReference type="EMBL" id="SUPK01000002">
    <property type="protein sequence ID" value="TJY43344.1"/>
    <property type="molecule type" value="Genomic_DNA"/>
</dbReference>
<comment type="caution">
    <text evidence="3">The sequence shown here is derived from an EMBL/GenBank/DDBJ whole genome shotgun (WGS) entry which is preliminary data.</text>
</comment>
<feature type="region of interest" description="Disordered" evidence="1">
    <location>
        <begin position="291"/>
        <end position="332"/>
    </location>
</feature>
<organism evidence="3 4">
    <name type="scientific">Cohnella pontilimi</name>
    <dbReference type="NCBI Taxonomy" id="2564100"/>
    <lineage>
        <taxon>Bacteria</taxon>
        <taxon>Bacillati</taxon>
        <taxon>Bacillota</taxon>
        <taxon>Bacilli</taxon>
        <taxon>Bacillales</taxon>
        <taxon>Paenibacillaceae</taxon>
        <taxon>Cohnella</taxon>
    </lineage>
</organism>
<evidence type="ECO:0000256" key="1">
    <source>
        <dbReference type="SAM" id="MobiDB-lite"/>
    </source>
</evidence>
<dbReference type="InterPro" id="IPR018682">
    <property type="entry name" value="DUF2167_membr"/>
</dbReference>
<keyword evidence="2" id="KW-1133">Transmembrane helix</keyword>
<protein>
    <submittedName>
        <fullName evidence="3">DUF2167 domain-containing protein</fullName>
    </submittedName>
</protein>
<proteinExistence type="predicted"/>
<evidence type="ECO:0000313" key="4">
    <source>
        <dbReference type="Proteomes" id="UP000309673"/>
    </source>
</evidence>
<feature type="compositionally biased region" description="Basic and acidic residues" evidence="1">
    <location>
        <begin position="307"/>
        <end position="319"/>
    </location>
</feature>
<dbReference type="AlphaFoldDB" id="A0A4U0FG32"/>
<feature type="transmembrane region" description="Helical" evidence="2">
    <location>
        <begin position="256"/>
        <end position="278"/>
    </location>
</feature>